<feature type="domain" description="Peptidase C51" evidence="2">
    <location>
        <begin position="7"/>
        <end position="128"/>
    </location>
</feature>
<dbReference type="Pfam" id="PF05257">
    <property type="entry name" value="CHAP"/>
    <property type="match status" value="1"/>
</dbReference>
<gene>
    <name evidence="3" type="ORF">DI623_13210</name>
</gene>
<dbReference type="SUPFAM" id="SSF54001">
    <property type="entry name" value="Cysteine proteinases"/>
    <property type="match status" value="1"/>
</dbReference>
<dbReference type="PROSITE" id="PS50911">
    <property type="entry name" value="CHAP"/>
    <property type="match status" value="1"/>
</dbReference>
<dbReference type="AlphaFoldDB" id="A0A2W5C2D2"/>
<proteinExistence type="predicted"/>
<sequence>MLGRFNAVFGACLLALSAIVAVTPASAQFWQCAPFAREVSGIDLYGNAGTWWAQADGRYERGHSPAVGSVMVIKPSHGMRVGHVAMVSRVVSDREVLVTHANWSRRGGVERDVRVVDVSANGDWSQVKVWYAANRDLGTSSYPVYGFIYAKGTPAEAEAPSIQIASRSSGMTRALR</sequence>
<dbReference type="EMBL" id="QFNN01000099">
    <property type="protein sequence ID" value="PZO88178.1"/>
    <property type="molecule type" value="Genomic_DNA"/>
</dbReference>
<dbReference type="Proteomes" id="UP000249066">
    <property type="component" value="Unassembled WGS sequence"/>
</dbReference>
<organism evidence="3 4">
    <name type="scientific">Sphingomonas sanxanigenens</name>
    <dbReference type="NCBI Taxonomy" id="397260"/>
    <lineage>
        <taxon>Bacteria</taxon>
        <taxon>Pseudomonadati</taxon>
        <taxon>Pseudomonadota</taxon>
        <taxon>Alphaproteobacteria</taxon>
        <taxon>Sphingomonadales</taxon>
        <taxon>Sphingomonadaceae</taxon>
        <taxon>Sphingomonas</taxon>
    </lineage>
</organism>
<name>A0A2W5C2D2_9SPHN</name>
<dbReference type="InterPro" id="IPR007921">
    <property type="entry name" value="CHAP_dom"/>
</dbReference>
<evidence type="ECO:0000259" key="2">
    <source>
        <dbReference type="PROSITE" id="PS50911"/>
    </source>
</evidence>
<protein>
    <submittedName>
        <fullName evidence="3">CHAP domain-containing protein</fullName>
    </submittedName>
</protein>
<dbReference type="InterPro" id="IPR038765">
    <property type="entry name" value="Papain-like_cys_pep_sf"/>
</dbReference>
<feature type="signal peptide" evidence="1">
    <location>
        <begin position="1"/>
        <end position="27"/>
    </location>
</feature>
<evidence type="ECO:0000256" key="1">
    <source>
        <dbReference type="SAM" id="SignalP"/>
    </source>
</evidence>
<evidence type="ECO:0000313" key="4">
    <source>
        <dbReference type="Proteomes" id="UP000249066"/>
    </source>
</evidence>
<feature type="chain" id="PRO_5015959464" evidence="1">
    <location>
        <begin position="28"/>
        <end position="176"/>
    </location>
</feature>
<accession>A0A2W5C2D2</accession>
<keyword evidence="1" id="KW-0732">Signal</keyword>
<dbReference type="Gene3D" id="3.90.1720.10">
    <property type="entry name" value="endopeptidase domain like (from Nostoc punctiforme)"/>
    <property type="match status" value="1"/>
</dbReference>
<comment type="caution">
    <text evidence="3">The sequence shown here is derived from an EMBL/GenBank/DDBJ whole genome shotgun (WGS) entry which is preliminary data.</text>
</comment>
<reference evidence="3 4" key="1">
    <citation type="submission" date="2017-08" db="EMBL/GenBank/DDBJ databases">
        <title>Infants hospitalized years apart are colonized by the same room-sourced microbial strains.</title>
        <authorList>
            <person name="Brooks B."/>
            <person name="Olm M.R."/>
            <person name="Firek B.A."/>
            <person name="Baker R."/>
            <person name="Thomas B.C."/>
            <person name="Morowitz M.J."/>
            <person name="Banfield J.F."/>
        </authorList>
    </citation>
    <scope>NUCLEOTIDE SEQUENCE [LARGE SCALE GENOMIC DNA]</scope>
    <source>
        <strain evidence="3">S2_018_000_R2_101</strain>
    </source>
</reference>
<evidence type="ECO:0000313" key="3">
    <source>
        <dbReference type="EMBL" id="PZO88178.1"/>
    </source>
</evidence>